<keyword evidence="4" id="KW-1185">Reference proteome</keyword>
<organism evidence="3 4">
    <name type="scientific">Allacma fusca</name>
    <dbReference type="NCBI Taxonomy" id="39272"/>
    <lineage>
        <taxon>Eukaryota</taxon>
        <taxon>Metazoa</taxon>
        <taxon>Ecdysozoa</taxon>
        <taxon>Arthropoda</taxon>
        <taxon>Hexapoda</taxon>
        <taxon>Collembola</taxon>
        <taxon>Symphypleona</taxon>
        <taxon>Sminthuridae</taxon>
        <taxon>Allacma</taxon>
    </lineage>
</organism>
<evidence type="ECO:0000256" key="1">
    <source>
        <dbReference type="SAM" id="MobiDB-lite"/>
    </source>
</evidence>
<dbReference type="Proteomes" id="UP000708208">
    <property type="component" value="Unassembled WGS sequence"/>
</dbReference>
<sequence>MVGGTRPFMAATDNEIMSSIRERHAKNRVQFNLGPSSASARNINVTPFRQIPEQLKTHNRDFVQRNVTPNLLRPNRIQLTGNQPRALPTTSQLQNSEDLKVTNALISQLAQPTESQPSRANFNRQANDPPESLTQLVPKSKMKHTALNRRNLSKVSYTYQAVIRPSSPSYMASTSASRNRSSNSSKSGVQRNNSKTGSIRSSTNRRNKVSGVGSSSSQSSQSGLILKSSTSNKSLGHKSRGSKKGKRRSRFKLSTSHHDMGHLTSTVSVVLKEKFLMKIFSHLSWNELLAVRSTCKKWYEIISTEAPLKKEGVIILRRNLEGMAIFNKSLYVWTQFRIFVSVVFDFTDAMQQEFWSKHGKTMSYLEIRNSSMTLSALVEILSRCPNLEHFSVTWTAEMYSFNSEMIKKYYGIHFRNGTFVKLHELTIDKSYFLTDNALWSLLKWCGGSIHKLALTCGPEDHEDTLSRLKPRWSIEPIQNYTSRFGYSGNFKFLDFSGSNLNSEDLKTLARTEKLNSLAGIRLSNCKINDESIGFFIEKKGLNLEELFIDNTVITEKALEGATKLPKLRNLNISGKKGNFHNLEFLPYLRSLEEFHCSDTTWLTYTTLAKPLEAFGAKSPIRKLDISSSNNIISRVDQRMNKIWFSHLSTIVPKLVEINLNFCGNFGNDDNFKAICTNIPTMEKLAVREWTSLTDEALVGMTFDDIIKQYDDVRGFWKTMDTPLKFSPVICNLKNLKYLDLGGCKKLTDVCVQFAIIHLPRLSKLSLDKSQVTDASFNLLLSKSSRLEKFSVDKEFPHFRNKEESAYWSF</sequence>
<protein>
    <recommendedName>
        <fullName evidence="2">F-box domain-containing protein</fullName>
    </recommendedName>
</protein>
<evidence type="ECO:0000313" key="3">
    <source>
        <dbReference type="EMBL" id="CAG7667287.1"/>
    </source>
</evidence>
<evidence type="ECO:0000313" key="4">
    <source>
        <dbReference type="Proteomes" id="UP000708208"/>
    </source>
</evidence>
<dbReference type="GO" id="GO:0031146">
    <property type="term" value="P:SCF-dependent proteasomal ubiquitin-dependent protein catabolic process"/>
    <property type="evidence" value="ECO:0007669"/>
    <property type="project" value="TreeGrafter"/>
</dbReference>
<feature type="compositionally biased region" description="Low complexity" evidence="1">
    <location>
        <begin position="169"/>
        <end position="187"/>
    </location>
</feature>
<dbReference type="InterPro" id="IPR001810">
    <property type="entry name" value="F-box_dom"/>
</dbReference>
<accession>A0A8J2NJJ9</accession>
<feature type="domain" description="F-box" evidence="2">
    <location>
        <begin position="265"/>
        <end position="311"/>
    </location>
</feature>
<dbReference type="PROSITE" id="PS50181">
    <property type="entry name" value="FBOX"/>
    <property type="match status" value="1"/>
</dbReference>
<feature type="compositionally biased region" description="Polar residues" evidence="1">
    <location>
        <begin position="188"/>
        <end position="202"/>
    </location>
</feature>
<feature type="region of interest" description="Disordered" evidence="1">
    <location>
        <begin position="169"/>
        <end position="255"/>
    </location>
</feature>
<dbReference type="EMBL" id="CAJVCH010009504">
    <property type="protein sequence ID" value="CAG7667287.1"/>
    <property type="molecule type" value="Genomic_DNA"/>
</dbReference>
<comment type="caution">
    <text evidence="3">The sequence shown here is derived from an EMBL/GenBank/DDBJ whole genome shotgun (WGS) entry which is preliminary data.</text>
</comment>
<reference evidence="3" key="1">
    <citation type="submission" date="2021-06" db="EMBL/GenBank/DDBJ databases">
        <authorList>
            <person name="Hodson N. C."/>
            <person name="Mongue J. A."/>
            <person name="Jaron S. K."/>
        </authorList>
    </citation>
    <scope>NUCLEOTIDE SEQUENCE</scope>
</reference>
<name>A0A8J2NJJ9_9HEXA</name>
<evidence type="ECO:0000259" key="2">
    <source>
        <dbReference type="PROSITE" id="PS50181"/>
    </source>
</evidence>
<dbReference type="AlphaFoldDB" id="A0A8J2NJJ9"/>
<dbReference type="OrthoDB" id="27842at2759"/>
<feature type="region of interest" description="Disordered" evidence="1">
    <location>
        <begin position="109"/>
        <end position="149"/>
    </location>
</feature>
<dbReference type="SMART" id="SM00256">
    <property type="entry name" value="FBOX"/>
    <property type="match status" value="1"/>
</dbReference>
<dbReference type="GO" id="GO:0019005">
    <property type="term" value="C:SCF ubiquitin ligase complex"/>
    <property type="evidence" value="ECO:0007669"/>
    <property type="project" value="TreeGrafter"/>
</dbReference>
<feature type="compositionally biased region" description="Basic residues" evidence="1">
    <location>
        <begin position="235"/>
        <end position="251"/>
    </location>
</feature>
<gene>
    <name evidence="3" type="ORF">AFUS01_LOCUS1706</name>
</gene>
<feature type="compositionally biased region" description="Low complexity" evidence="1">
    <location>
        <begin position="209"/>
        <end position="234"/>
    </location>
</feature>
<dbReference type="PANTHER" id="PTHR13318">
    <property type="entry name" value="PARTNER OF PAIRED, ISOFORM B-RELATED"/>
    <property type="match status" value="1"/>
</dbReference>
<dbReference type="Pfam" id="PF12937">
    <property type="entry name" value="F-box-like"/>
    <property type="match status" value="1"/>
</dbReference>
<feature type="compositionally biased region" description="Polar residues" evidence="1">
    <location>
        <begin position="109"/>
        <end position="137"/>
    </location>
</feature>
<dbReference type="CDD" id="cd09917">
    <property type="entry name" value="F-box_SF"/>
    <property type="match status" value="1"/>
</dbReference>
<proteinExistence type="predicted"/>